<accession>A0A8J6N1Z6</accession>
<dbReference type="Pfam" id="PF02597">
    <property type="entry name" value="ThiS"/>
    <property type="match status" value="1"/>
</dbReference>
<proteinExistence type="predicted"/>
<dbReference type="Gene3D" id="3.10.20.30">
    <property type="match status" value="1"/>
</dbReference>
<reference evidence="1 2" key="1">
    <citation type="submission" date="2020-08" db="EMBL/GenBank/DDBJ databases">
        <title>Bridging the membrane lipid divide: bacteria of the FCB group superphylum have the potential to synthesize archaeal ether lipids.</title>
        <authorList>
            <person name="Villanueva L."/>
            <person name="Von Meijenfeldt F.A.B."/>
            <person name="Westbye A.B."/>
            <person name="Yadav S."/>
            <person name="Hopmans E.C."/>
            <person name="Dutilh B.E."/>
            <person name="Sinninghe Damste J.S."/>
        </authorList>
    </citation>
    <scope>NUCLEOTIDE SEQUENCE [LARGE SCALE GENOMIC DNA]</scope>
    <source>
        <strain evidence="1">NIOZ-UU27</strain>
    </source>
</reference>
<sequence>MKIDVSLKGRFKDVFQVPDPLHVELRDGGNIRDLLNLLCEKNEPGTDIFYNRDMRLKPNVTVTRNGRFIIHLNWLDTSLSDGDNVAVFTLHCGG</sequence>
<evidence type="ECO:0000313" key="2">
    <source>
        <dbReference type="Proteomes" id="UP000650524"/>
    </source>
</evidence>
<dbReference type="AlphaFoldDB" id="A0A8J6N1Z6"/>
<dbReference type="EMBL" id="JACNJD010000389">
    <property type="protein sequence ID" value="MBC8179462.1"/>
    <property type="molecule type" value="Genomic_DNA"/>
</dbReference>
<dbReference type="SUPFAM" id="SSF54285">
    <property type="entry name" value="MoaD/ThiS"/>
    <property type="match status" value="1"/>
</dbReference>
<evidence type="ECO:0000313" key="1">
    <source>
        <dbReference type="EMBL" id="MBC8179462.1"/>
    </source>
</evidence>
<dbReference type="InterPro" id="IPR016155">
    <property type="entry name" value="Mopterin_synth/thiamin_S_b"/>
</dbReference>
<dbReference type="InterPro" id="IPR012675">
    <property type="entry name" value="Beta-grasp_dom_sf"/>
</dbReference>
<dbReference type="CDD" id="cd17040">
    <property type="entry name" value="Ubl_MoaD_like"/>
    <property type="match status" value="1"/>
</dbReference>
<name>A0A8J6N1Z6_9DELT</name>
<dbReference type="Proteomes" id="UP000650524">
    <property type="component" value="Unassembled WGS sequence"/>
</dbReference>
<organism evidence="1 2">
    <name type="scientific">Candidatus Desulfacyla euxinica</name>
    <dbReference type="NCBI Taxonomy" id="2841693"/>
    <lineage>
        <taxon>Bacteria</taxon>
        <taxon>Deltaproteobacteria</taxon>
        <taxon>Candidatus Desulfacyla</taxon>
    </lineage>
</organism>
<gene>
    <name evidence="1" type="ORF">H8E19_18815</name>
</gene>
<comment type="caution">
    <text evidence="1">The sequence shown here is derived from an EMBL/GenBank/DDBJ whole genome shotgun (WGS) entry which is preliminary data.</text>
</comment>
<protein>
    <submittedName>
        <fullName evidence="1">MoaD/ThiS family protein</fullName>
    </submittedName>
</protein>
<dbReference type="InterPro" id="IPR003749">
    <property type="entry name" value="ThiS/MoaD-like"/>
</dbReference>